<sequence>MLQKIDLFTPFLNDRRLRKHHFAARNPIEMKLLELELNDIANCPHAHLDFQFDSISTFLIRGEFKSDVLQLALELVCTTKYDSFEKLGSIYPRIRNGKIRIKFILPLPEIEGGTTNGAVDSSDSEAPCTSREARERAFRRNQSRAKEQKDNFTLVTATRDFYSNPHVISYAEGDGEVKTCSADVFHSRFFNCTDIIFPRLADLQNGDCVDGRWMDIISLDFVGGRMKLKDYIVQFCELYAKRKVEIQHELGSITTAALKGRSSVNKNRIVSFVYILQDIRCIFEYISCSTYTVWFLLPTNYGHLQDIKEINDVGDISENNINFNLIRTQLQLIGSTTSHKFPWTEAEIYIKQLFLVAVQLAFGYHFRQNLIFLHDLEELAIHQNFEYFKAAFKLSRRGCPQVIGKNYIKRIIDVCLKSGLTCILDYRGGEIFDVEKVVVIECKKVEDCTYYTKIPWSLPMQFNANEIANYIRRATEEAKEGNQ</sequence>
<dbReference type="AlphaFoldDB" id="A0A9J7ICG7"/>
<gene>
    <name evidence="2" type="primary">LOC101891269</name>
</gene>
<protein>
    <submittedName>
        <fullName evidence="2">Protein ORD</fullName>
    </submittedName>
</protein>
<evidence type="ECO:0000313" key="1">
    <source>
        <dbReference type="Proteomes" id="UP001652621"/>
    </source>
</evidence>
<name>A0A9J7ICG7_MUSDO</name>
<dbReference type="VEuPathDB" id="VectorBase:MDOMA2_003501"/>
<organism evidence="1 2">
    <name type="scientific">Musca domestica</name>
    <name type="common">House fly</name>
    <dbReference type="NCBI Taxonomy" id="7370"/>
    <lineage>
        <taxon>Eukaryota</taxon>
        <taxon>Metazoa</taxon>
        <taxon>Ecdysozoa</taxon>
        <taxon>Arthropoda</taxon>
        <taxon>Hexapoda</taxon>
        <taxon>Insecta</taxon>
        <taxon>Pterygota</taxon>
        <taxon>Neoptera</taxon>
        <taxon>Endopterygota</taxon>
        <taxon>Diptera</taxon>
        <taxon>Brachycera</taxon>
        <taxon>Muscomorpha</taxon>
        <taxon>Muscoidea</taxon>
        <taxon>Muscidae</taxon>
        <taxon>Musca</taxon>
    </lineage>
</organism>
<dbReference type="KEGG" id="mde:101891269"/>
<dbReference type="RefSeq" id="XP_011296419.2">
    <property type="nucleotide sequence ID" value="XM_011298117.3"/>
</dbReference>
<evidence type="ECO:0000313" key="2">
    <source>
        <dbReference type="RefSeq" id="XP_011296419.2"/>
    </source>
</evidence>
<keyword evidence="1" id="KW-1185">Reference proteome</keyword>
<dbReference type="Proteomes" id="UP001652621">
    <property type="component" value="Unplaced"/>
</dbReference>
<dbReference type="GeneID" id="101891269"/>
<dbReference type="OrthoDB" id="7972567at2759"/>
<proteinExistence type="predicted"/>
<reference evidence="2" key="1">
    <citation type="submission" date="2025-08" db="UniProtKB">
        <authorList>
            <consortium name="RefSeq"/>
        </authorList>
    </citation>
    <scope>IDENTIFICATION</scope>
    <source>
        <strain evidence="2">Aabys</strain>
        <tissue evidence="2">Whole body</tissue>
    </source>
</reference>
<accession>A0A9J7ICG7</accession>